<dbReference type="EC" id="4.2.1.108" evidence="3"/>
<keyword evidence="5" id="KW-0456">Lyase</keyword>
<name>A0A8B7Z2G2_ACAPL</name>
<evidence type="ECO:0000256" key="4">
    <source>
        <dbReference type="ARBA" id="ARBA00019707"/>
    </source>
</evidence>
<sequence>MLRSESLSLNMLITHSVDFPESTLPNSALSGVQLTTEKDFSDFTIYEARVQANSTVPFRSPDNKRSLHFYYCISGRGKFQASAGGEKRDICPDTVIALSSDVIYELTVSAEGPMRVFVVYYPDNELVYTSLAVVRSLAEIDGTERDVDWGNGHSWQYLLKPDGLPLGISKTRLNPVTSSKLAHQHHTESVYYTSGRVTYKWQDTSGTWVNHSSKVDAGNGTNVLLNDHDRHILENHEEYSNCISIFYPALTGKEEQVLTEDGFTGFESSY</sequence>
<dbReference type="PANTHER" id="PTHR39289:SF1">
    <property type="entry name" value="L-ECTOINE SYNTHASE"/>
    <property type="match status" value="1"/>
</dbReference>
<dbReference type="RefSeq" id="XP_022098950.1">
    <property type="nucleotide sequence ID" value="XM_022243258.1"/>
</dbReference>
<evidence type="ECO:0000256" key="6">
    <source>
        <dbReference type="ARBA" id="ARBA00033271"/>
    </source>
</evidence>
<organism evidence="8 11">
    <name type="scientific">Acanthaster planci</name>
    <name type="common">Crown-of-thorns starfish</name>
    <dbReference type="NCBI Taxonomy" id="133434"/>
    <lineage>
        <taxon>Eukaryota</taxon>
        <taxon>Metazoa</taxon>
        <taxon>Echinodermata</taxon>
        <taxon>Eleutherozoa</taxon>
        <taxon>Asterozoa</taxon>
        <taxon>Asteroidea</taxon>
        <taxon>Valvatacea</taxon>
        <taxon>Valvatida</taxon>
        <taxon>Acanthasteridae</taxon>
        <taxon>Acanthaster</taxon>
    </lineage>
</organism>
<comment type="pathway">
    <text evidence="1">Amine and polyamine biosynthesis; ectoine biosynthesis; L-ectoine from L-aspartate 4-semialdehyde: step 3/3.</text>
</comment>
<dbReference type="SUPFAM" id="SSF51182">
    <property type="entry name" value="RmlC-like cupins"/>
    <property type="match status" value="1"/>
</dbReference>
<keyword evidence="8" id="KW-1185">Reference proteome</keyword>
<evidence type="ECO:0000256" key="5">
    <source>
        <dbReference type="ARBA" id="ARBA00023239"/>
    </source>
</evidence>
<dbReference type="UniPathway" id="UPA00067">
    <property type="reaction ID" value="UER00123"/>
</dbReference>
<dbReference type="GO" id="GO:0019491">
    <property type="term" value="P:ectoine biosynthetic process"/>
    <property type="evidence" value="ECO:0007669"/>
    <property type="project" value="UniProtKB-UniPathway"/>
</dbReference>
<dbReference type="PANTHER" id="PTHR39289">
    <property type="match status" value="1"/>
</dbReference>
<dbReference type="Gene3D" id="2.60.120.10">
    <property type="entry name" value="Jelly Rolls"/>
    <property type="match status" value="2"/>
</dbReference>
<dbReference type="Proteomes" id="UP000694845">
    <property type="component" value="Unplaced"/>
</dbReference>
<evidence type="ECO:0000313" key="11">
    <source>
        <dbReference type="RefSeq" id="XP_022098960.1"/>
    </source>
</evidence>
<gene>
    <name evidence="9 10 11" type="primary">LOC110983737</name>
</gene>
<dbReference type="OrthoDB" id="9981529at2759"/>
<evidence type="ECO:0000313" key="9">
    <source>
        <dbReference type="RefSeq" id="XP_022098940.1"/>
    </source>
</evidence>
<evidence type="ECO:0000256" key="1">
    <source>
        <dbReference type="ARBA" id="ARBA00005181"/>
    </source>
</evidence>
<evidence type="ECO:0000313" key="8">
    <source>
        <dbReference type="Proteomes" id="UP000694845"/>
    </source>
</evidence>
<reference evidence="9 10" key="1">
    <citation type="submission" date="2025-04" db="UniProtKB">
        <authorList>
            <consortium name="RefSeq"/>
        </authorList>
    </citation>
    <scope>IDENTIFICATION</scope>
</reference>
<dbReference type="AlphaFoldDB" id="A0A8B7Z2G2"/>
<dbReference type="InterPro" id="IPR011051">
    <property type="entry name" value="RmlC_Cupin_sf"/>
</dbReference>
<comment type="catalytic activity">
    <reaction evidence="7">
        <text>(2S)-4-acetamido-2-aminobutanoate = L-ectoine + H2O</text>
        <dbReference type="Rhea" id="RHEA:17281"/>
        <dbReference type="ChEBI" id="CHEBI:15377"/>
        <dbReference type="ChEBI" id="CHEBI:58515"/>
        <dbReference type="ChEBI" id="CHEBI:58929"/>
        <dbReference type="EC" id="4.2.1.108"/>
    </reaction>
</comment>
<proteinExistence type="inferred from homology"/>
<dbReference type="OMA" id="NMLITHS"/>
<dbReference type="RefSeq" id="XP_022098940.1">
    <property type="nucleotide sequence ID" value="XM_022243248.1"/>
</dbReference>
<dbReference type="GO" id="GO:0033990">
    <property type="term" value="F:ectoine synthase activity"/>
    <property type="evidence" value="ECO:0007669"/>
    <property type="project" value="UniProtKB-EC"/>
</dbReference>
<dbReference type="KEGG" id="aplc:110983737"/>
<dbReference type="InterPro" id="IPR010462">
    <property type="entry name" value="Ectoine_synth"/>
</dbReference>
<evidence type="ECO:0000256" key="7">
    <source>
        <dbReference type="ARBA" id="ARBA00048714"/>
    </source>
</evidence>
<dbReference type="Pfam" id="PF06339">
    <property type="entry name" value="Ectoine_synth"/>
    <property type="match status" value="1"/>
</dbReference>
<evidence type="ECO:0000313" key="10">
    <source>
        <dbReference type="RefSeq" id="XP_022098950.1"/>
    </source>
</evidence>
<dbReference type="RefSeq" id="XP_022098960.1">
    <property type="nucleotide sequence ID" value="XM_022243268.1"/>
</dbReference>
<evidence type="ECO:0000256" key="2">
    <source>
        <dbReference type="ARBA" id="ARBA00009637"/>
    </source>
</evidence>
<dbReference type="GeneID" id="110983737"/>
<protein>
    <recommendedName>
        <fullName evidence="4">L-ectoine synthase</fullName>
        <ecNumber evidence="3">4.2.1.108</ecNumber>
    </recommendedName>
    <alternativeName>
        <fullName evidence="6">N-acetyldiaminobutyrate dehydratase</fullName>
    </alternativeName>
</protein>
<comment type="similarity">
    <text evidence="2">Belongs to the ectoine synthase family.</text>
</comment>
<dbReference type="InterPro" id="IPR014710">
    <property type="entry name" value="RmlC-like_jellyroll"/>
</dbReference>
<accession>A0A8B7Z2G2</accession>
<evidence type="ECO:0000256" key="3">
    <source>
        <dbReference type="ARBA" id="ARBA00013192"/>
    </source>
</evidence>